<keyword evidence="3" id="KW-0328">Glycosyltransferase</keyword>
<keyword evidence="4" id="KW-0808">Transferase</keyword>
<keyword evidence="12" id="KW-1185">Reference proteome</keyword>
<name>A0A1E3GQR7_9GAMM</name>
<evidence type="ECO:0000256" key="5">
    <source>
        <dbReference type="ARBA" id="ARBA00022801"/>
    </source>
</evidence>
<dbReference type="PANTHER" id="PTHR30582:SF24">
    <property type="entry name" value="L,D-TRANSPEPTIDASE ERFK_SRFK-RELATED"/>
    <property type="match status" value="1"/>
</dbReference>
<evidence type="ECO:0000256" key="9">
    <source>
        <dbReference type="PROSITE-ProRule" id="PRU01373"/>
    </source>
</evidence>
<dbReference type="GO" id="GO:0071555">
    <property type="term" value="P:cell wall organization"/>
    <property type="evidence" value="ECO:0007669"/>
    <property type="project" value="UniProtKB-UniRule"/>
</dbReference>
<dbReference type="UniPathway" id="UPA00219"/>
<keyword evidence="8 9" id="KW-0961">Cell wall biogenesis/degradation</keyword>
<dbReference type="RefSeq" id="WP_084003027.1">
    <property type="nucleotide sequence ID" value="NZ_MCRI01000021.1"/>
</dbReference>
<dbReference type="GO" id="GO:0016757">
    <property type="term" value="F:glycosyltransferase activity"/>
    <property type="evidence" value="ECO:0007669"/>
    <property type="project" value="UniProtKB-KW"/>
</dbReference>
<dbReference type="PROSITE" id="PS52029">
    <property type="entry name" value="LD_TPASE"/>
    <property type="match status" value="1"/>
</dbReference>
<evidence type="ECO:0000256" key="1">
    <source>
        <dbReference type="ARBA" id="ARBA00004752"/>
    </source>
</evidence>
<dbReference type="STRING" id="291169.A9E74_01931"/>
<evidence type="ECO:0000256" key="7">
    <source>
        <dbReference type="ARBA" id="ARBA00022984"/>
    </source>
</evidence>
<dbReference type="GO" id="GO:0005576">
    <property type="term" value="C:extracellular region"/>
    <property type="evidence" value="ECO:0007669"/>
    <property type="project" value="TreeGrafter"/>
</dbReference>
<dbReference type="Pfam" id="PF03734">
    <property type="entry name" value="YkuD"/>
    <property type="match status" value="1"/>
</dbReference>
<dbReference type="InterPro" id="IPR038063">
    <property type="entry name" value="Transpep_catalytic_dom"/>
</dbReference>
<evidence type="ECO:0000259" key="10">
    <source>
        <dbReference type="PROSITE" id="PS52029"/>
    </source>
</evidence>
<dbReference type="CDD" id="cd16913">
    <property type="entry name" value="YkuD_like"/>
    <property type="match status" value="1"/>
</dbReference>
<protein>
    <submittedName>
        <fullName evidence="11">L,D-transpeptidase catalytic domain</fullName>
    </submittedName>
</protein>
<feature type="domain" description="L,D-TPase catalytic" evidence="10">
    <location>
        <begin position="4"/>
        <end position="160"/>
    </location>
</feature>
<dbReference type="GO" id="GO:0008360">
    <property type="term" value="P:regulation of cell shape"/>
    <property type="evidence" value="ECO:0007669"/>
    <property type="project" value="UniProtKB-UniRule"/>
</dbReference>
<accession>A0A1E3GQR7</accession>
<evidence type="ECO:0000256" key="3">
    <source>
        <dbReference type="ARBA" id="ARBA00022676"/>
    </source>
</evidence>
<dbReference type="GO" id="GO:0071972">
    <property type="term" value="F:peptidoglycan L,D-transpeptidase activity"/>
    <property type="evidence" value="ECO:0007669"/>
    <property type="project" value="TreeGrafter"/>
</dbReference>
<evidence type="ECO:0000313" key="11">
    <source>
        <dbReference type="EMBL" id="ODN66364.1"/>
    </source>
</evidence>
<keyword evidence="5" id="KW-0378">Hydrolase</keyword>
<dbReference type="InterPro" id="IPR050979">
    <property type="entry name" value="LD-transpeptidase"/>
</dbReference>
<comment type="caution">
    <text evidence="11">The sequence shown here is derived from an EMBL/GenBank/DDBJ whole genome shotgun (WGS) entry which is preliminary data.</text>
</comment>
<organism evidence="11 12">
    <name type="scientific">Methylophaga muralis</name>
    <dbReference type="NCBI Taxonomy" id="291169"/>
    <lineage>
        <taxon>Bacteria</taxon>
        <taxon>Pseudomonadati</taxon>
        <taxon>Pseudomonadota</taxon>
        <taxon>Gammaproteobacteria</taxon>
        <taxon>Thiotrichales</taxon>
        <taxon>Piscirickettsiaceae</taxon>
        <taxon>Methylophaga</taxon>
    </lineage>
</organism>
<dbReference type="SUPFAM" id="SSF141523">
    <property type="entry name" value="L,D-transpeptidase catalytic domain-like"/>
    <property type="match status" value="1"/>
</dbReference>
<dbReference type="Gene3D" id="2.40.440.10">
    <property type="entry name" value="L,D-transpeptidase catalytic domain-like"/>
    <property type="match status" value="1"/>
</dbReference>
<dbReference type="GO" id="GO:0018104">
    <property type="term" value="P:peptidoglycan-protein cross-linking"/>
    <property type="evidence" value="ECO:0007669"/>
    <property type="project" value="TreeGrafter"/>
</dbReference>
<evidence type="ECO:0000256" key="2">
    <source>
        <dbReference type="ARBA" id="ARBA00005992"/>
    </source>
</evidence>
<evidence type="ECO:0000256" key="8">
    <source>
        <dbReference type="ARBA" id="ARBA00023316"/>
    </source>
</evidence>
<dbReference type="PATRIC" id="fig|291169.3.peg.1939"/>
<feature type="active site" description="Proton donor/acceptor" evidence="9">
    <location>
        <position position="120"/>
    </location>
</feature>
<keyword evidence="6 9" id="KW-0133">Cell shape</keyword>
<dbReference type="EMBL" id="MCRI01000021">
    <property type="protein sequence ID" value="ODN66364.1"/>
    <property type="molecule type" value="Genomic_DNA"/>
</dbReference>
<reference evidence="11 12" key="1">
    <citation type="submission" date="2016-07" db="EMBL/GenBank/DDBJ databases">
        <title>Draft Genome Sequence of Methylophaga muralis Bur 1.</title>
        <authorList>
            <person name="Vasilenko O.V."/>
            <person name="Doronina N.V."/>
            <person name="Shmareva M.N."/>
            <person name="Tarlachkov S.V."/>
            <person name="Mustakhimov I."/>
            <person name="Trotsenko Y.A."/>
        </authorList>
    </citation>
    <scope>NUCLEOTIDE SEQUENCE [LARGE SCALE GENOMIC DNA]</scope>
    <source>
        <strain evidence="11 12">Bur 1</strain>
    </source>
</reference>
<dbReference type="PANTHER" id="PTHR30582">
    <property type="entry name" value="L,D-TRANSPEPTIDASE"/>
    <property type="match status" value="1"/>
</dbReference>
<dbReference type="InterPro" id="IPR005490">
    <property type="entry name" value="LD_TPept_cat_dom"/>
</dbReference>
<evidence type="ECO:0000313" key="12">
    <source>
        <dbReference type="Proteomes" id="UP000094379"/>
    </source>
</evidence>
<evidence type="ECO:0000256" key="4">
    <source>
        <dbReference type="ARBA" id="ARBA00022679"/>
    </source>
</evidence>
<proteinExistence type="inferred from homology"/>
<sequence>MPIHYLDISLDKQLCELWLHDEVVFSAAVSTAFNGAGEQENSGCTPRGWHTIRACIGEGQPVNTVFRGRRPTGEIYSPELIEQFPDKDWILTRILWLSGLEPGKNRLGNVDTMRRYIYIHGTPDSEPMGIAKSHGCIRMHNQDLLALFDLVKPGLKVFIHE</sequence>
<evidence type="ECO:0000256" key="6">
    <source>
        <dbReference type="ARBA" id="ARBA00022960"/>
    </source>
</evidence>
<keyword evidence="7 9" id="KW-0573">Peptidoglycan synthesis</keyword>
<feature type="active site" description="Nucleophile" evidence="9">
    <location>
        <position position="136"/>
    </location>
</feature>
<gene>
    <name evidence="11" type="ORF">A9E74_01931</name>
</gene>
<comment type="similarity">
    <text evidence="2">Belongs to the YkuD family.</text>
</comment>
<dbReference type="Proteomes" id="UP000094379">
    <property type="component" value="Unassembled WGS sequence"/>
</dbReference>
<dbReference type="AlphaFoldDB" id="A0A1E3GQR7"/>
<comment type="pathway">
    <text evidence="1 9">Cell wall biogenesis; peptidoglycan biosynthesis.</text>
</comment>